<dbReference type="EMBL" id="CP001666">
    <property type="protein sequence ID" value="ADK16162.1"/>
    <property type="molecule type" value="Genomic_DNA"/>
</dbReference>
<evidence type="ECO:0000313" key="2">
    <source>
        <dbReference type="EMBL" id="OAA89970.1"/>
    </source>
</evidence>
<reference evidence="1 3" key="2">
    <citation type="journal article" date="2010" name="Proc. Natl. Acad. Sci. U.S.A.">
        <title>Clostridium ljungdahlii represents a microbial production platform based on syngas.</title>
        <authorList>
            <person name="Kopke M."/>
            <person name="Held C."/>
            <person name="Hujer S."/>
            <person name="Liesegang H."/>
            <person name="Wiezer A."/>
            <person name="Wollherr A."/>
            <person name="Ehrenreich A."/>
            <person name="Liebl W."/>
            <person name="Gottschalk G."/>
            <person name="Durre P."/>
        </authorList>
    </citation>
    <scope>NUCLEOTIDE SEQUENCE [LARGE SCALE GENOMIC DNA]</scope>
    <source>
        <strain evidence="3">ATCC 55383 / DSM 13528 / PETC</strain>
        <strain evidence="1">DSM 13528</strain>
    </source>
</reference>
<sequence>MQFVIEFLYDWYTLDTSNPDEDYYRTYRWVRWEAEKVYFLNLDTGLQGIGVLVENLIDYLKQHHFNIVPIWRNPKAMDIERNFNRVAENGDLMKALDKLKGKRYYYIETQKVEKKNILGR</sequence>
<proteinExistence type="predicted"/>
<keyword evidence="4" id="KW-1185">Reference proteome</keyword>
<dbReference type="Proteomes" id="UP000001656">
    <property type="component" value="Chromosome"/>
</dbReference>
<dbReference type="Proteomes" id="UP000077020">
    <property type="component" value="Unassembled WGS sequence"/>
</dbReference>
<name>D8GQ71_CLOLD</name>
<dbReference type="HOGENOM" id="CLU_2045616_0_0_9"/>
<organism evidence="1 3">
    <name type="scientific">Clostridium ljungdahlii (strain ATCC 55383 / DSM 13528 / PETC)</name>
    <dbReference type="NCBI Taxonomy" id="748727"/>
    <lineage>
        <taxon>Bacteria</taxon>
        <taxon>Bacillati</taxon>
        <taxon>Bacillota</taxon>
        <taxon>Clostridia</taxon>
        <taxon>Eubacteriales</taxon>
        <taxon>Clostridiaceae</taxon>
        <taxon>Clostridium</taxon>
    </lineage>
</organism>
<evidence type="ECO:0000313" key="1">
    <source>
        <dbReference type="EMBL" id="ADK16162.1"/>
    </source>
</evidence>
<gene>
    <name evidence="1" type="ordered locus">CLJU_c31140</name>
    <name evidence="2" type="ORF">WX45_01809</name>
</gene>
<dbReference type="eggNOG" id="ENOG5030GHR">
    <property type="taxonomic scope" value="Bacteria"/>
</dbReference>
<accession>D8GQ71</accession>
<dbReference type="STRING" id="748727.CLJU_c31140"/>
<reference evidence="1" key="1">
    <citation type="submission" date="2009-07" db="EMBL/GenBank/DDBJ databases">
        <authorList>
            <person name="Koepke M."/>
            <person name="Hujer S."/>
            <person name="Held C."/>
            <person name="Wiezer A."/>
            <person name="Liesegang H."/>
            <person name="Ehrenreich A."/>
            <person name="Gottschalk G."/>
            <person name="Duerre P."/>
        </authorList>
    </citation>
    <scope>NUCLEOTIDE SEQUENCE</scope>
    <source>
        <strain evidence="1">DSM 13528</strain>
    </source>
</reference>
<reference evidence="2 4" key="3">
    <citation type="journal article" date="2016" name="Biotechnol. Bioeng.">
        <title>Traits of selected Clostridium strains for syngas fermentation to ethanol.</title>
        <authorList>
            <person name="Martin M.E."/>
            <person name="Richter H."/>
            <person name="Saha S."/>
            <person name="Angenent L.T."/>
        </authorList>
    </citation>
    <scope>NUCLEOTIDE SEQUENCE [LARGE SCALE GENOMIC DNA]</scope>
    <source>
        <strain evidence="2 4">PETC</strain>
    </source>
</reference>
<evidence type="ECO:0000313" key="3">
    <source>
        <dbReference type="Proteomes" id="UP000001656"/>
    </source>
</evidence>
<protein>
    <submittedName>
        <fullName evidence="1">Uncharacterized protein</fullName>
    </submittedName>
</protein>
<dbReference type="KEGG" id="clj:CLJU_c31140"/>
<dbReference type="AlphaFoldDB" id="D8GQ71"/>
<evidence type="ECO:0000313" key="4">
    <source>
        <dbReference type="Proteomes" id="UP000077020"/>
    </source>
</evidence>
<dbReference type="EMBL" id="LITS01000001">
    <property type="protein sequence ID" value="OAA89970.1"/>
    <property type="molecule type" value="Genomic_DNA"/>
</dbReference>
<dbReference type="PATRIC" id="fig|748727.19.peg.594"/>